<dbReference type="GO" id="GO:0005886">
    <property type="term" value="C:plasma membrane"/>
    <property type="evidence" value="ECO:0007669"/>
    <property type="project" value="UniProtKB-SubCell"/>
</dbReference>
<evidence type="ECO:0000256" key="1">
    <source>
        <dbReference type="ARBA" id="ARBA00004651"/>
    </source>
</evidence>
<keyword evidence="8" id="KW-1185">Reference proteome</keyword>
<dbReference type="Pfam" id="PF01810">
    <property type="entry name" value="LysE"/>
    <property type="match status" value="1"/>
</dbReference>
<comment type="subcellular location">
    <subcellularLocation>
        <location evidence="1">Cell membrane</location>
        <topology evidence="1">Multi-pass membrane protein</topology>
    </subcellularLocation>
</comment>
<gene>
    <name evidence="7" type="ORF">RM544_10435</name>
</gene>
<dbReference type="InterPro" id="IPR001123">
    <property type="entry name" value="LeuE-type"/>
</dbReference>
<evidence type="ECO:0000256" key="6">
    <source>
        <dbReference type="SAM" id="Phobius"/>
    </source>
</evidence>
<dbReference type="PANTHER" id="PTHR30086:SF20">
    <property type="entry name" value="ARGININE EXPORTER PROTEIN ARGO-RELATED"/>
    <property type="match status" value="1"/>
</dbReference>
<sequence>MAMSSGLNFGMRRSMPLLWGVCLGFSLMLFFVGIGIGQVFTLFPQLNIYMKVIGVVYLLYLAYVIAYSGELKKGAKFDQPLNFLKGVLFQWVNPKAWVVCVSAVSTFTTPGNSYIGQILLLTSAFLIVGPLCVGIWIFLGAFLKQHLINPSYMKNFNMFMALLLILSIIPVIKAL</sequence>
<reference evidence="7 8" key="1">
    <citation type="submission" date="2023-09" db="EMBL/GenBank/DDBJ databases">
        <authorList>
            <person name="Rey-Velasco X."/>
        </authorList>
    </citation>
    <scope>NUCLEOTIDE SEQUENCE [LARGE SCALE GENOMIC DNA]</scope>
    <source>
        <strain evidence="7 8">W409</strain>
    </source>
</reference>
<proteinExistence type="predicted"/>
<keyword evidence="2" id="KW-1003">Cell membrane</keyword>
<dbReference type="PANTHER" id="PTHR30086">
    <property type="entry name" value="ARGININE EXPORTER PROTEIN ARGO"/>
    <property type="match status" value="1"/>
</dbReference>
<dbReference type="RefSeq" id="WP_311361749.1">
    <property type="nucleotide sequence ID" value="NZ_JAVRIE010000003.1"/>
</dbReference>
<evidence type="ECO:0000256" key="3">
    <source>
        <dbReference type="ARBA" id="ARBA00022692"/>
    </source>
</evidence>
<accession>A0AAW8R108</accession>
<comment type="caution">
    <text evidence="7">The sequence shown here is derived from an EMBL/GenBank/DDBJ whole genome shotgun (WGS) entry which is preliminary data.</text>
</comment>
<feature type="transmembrane region" description="Helical" evidence="6">
    <location>
        <begin position="155"/>
        <end position="172"/>
    </location>
</feature>
<evidence type="ECO:0000313" key="8">
    <source>
        <dbReference type="Proteomes" id="UP001249020"/>
    </source>
</evidence>
<dbReference type="EMBL" id="JAVRIE010000003">
    <property type="protein sequence ID" value="MDT0582957.1"/>
    <property type="molecule type" value="Genomic_DNA"/>
</dbReference>
<evidence type="ECO:0000256" key="4">
    <source>
        <dbReference type="ARBA" id="ARBA00022989"/>
    </source>
</evidence>
<organism evidence="7 8">
    <name type="scientific">Brumicola blandensis</name>
    <dbReference type="NCBI Taxonomy" id="3075611"/>
    <lineage>
        <taxon>Bacteria</taxon>
        <taxon>Pseudomonadati</taxon>
        <taxon>Pseudomonadota</taxon>
        <taxon>Gammaproteobacteria</taxon>
        <taxon>Alteromonadales</taxon>
        <taxon>Alteromonadaceae</taxon>
        <taxon>Brumicola</taxon>
    </lineage>
</organism>
<feature type="transmembrane region" description="Helical" evidence="6">
    <location>
        <begin position="47"/>
        <end position="66"/>
    </location>
</feature>
<feature type="transmembrane region" description="Helical" evidence="6">
    <location>
        <begin position="114"/>
        <end position="143"/>
    </location>
</feature>
<protein>
    <submittedName>
        <fullName evidence="7">LysE family translocator</fullName>
    </submittedName>
</protein>
<dbReference type="Proteomes" id="UP001249020">
    <property type="component" value="Unassembled WGS sequence"/>
</dbReference>
<keyword evidence="4 6" id="KW-1133">Transmembrane helix</keyword>
<name>A0AAW8R108_9ALTE</name>
<dbReference type="GO" id="GO:0015171">
    <property type="term" value="F:amino acid transmembrane transporter activity"/>
    <property type="evidence" value="ECO:0007669"/>
    <property type="project" value="TreeGrafter"/>
</dbReference>
<keyword evidence="3 6" id="KW-0812">Transmembrane</keyword>
<evidence type="ECO:0000313" key="7">
    <source>
        <dbReference type="EMBL" id="MDT0582957.1"/>
    </source>
</evidence>
<evidence type="ECO:0000256" key="2">
    <source>
        <dbReference type="ARBA" id="ARBA00022475"/>
    </source>
</evidence>
<dbReference type="AlphaFoldDB" id="A0AAW8R108"/>
<dbReference type="GO" id="GO:0033228">
    <property type="term" value="P:cysteine export across plasma membrane"/>
    <property type="evidence" value="ECO:0007669"/>
    <property type="project" value="TreeGrafter"/>
</dbReference>
<evidence type="ECO:0000256" key="5">
    <source>
        <dbReference type="ARBA" id="ARBA00023136"/>
    </source>
</evidence>
<keyword evidence="5 6" id="KW-0472">Membrane</keyword>